<organism evidence="1 2">
    <name type="scientific">Rhodanobacter caeni</name>
    <dbReference type="NCBI Taxonomy" id="657654"/>
    <lineage>
        <taxon>Bacteria</taxon>
        <taxon>Pseudomonadati</taxon>
        <taxon>Pseudomonadota</taxon>
        <taxon>Gammaproteobacteria</taxon>
        <taxon>Lysobacterales</taxon>
        <taxon>Rhodanobacteraceae</taxon>
        <taxon>Rhodanobacter</taxon>
    </lineage>
</organism>
<dbReference type="RefSeq" id="WP_343881707.1">
    <property type="nucleotide sequence ID" value="NZ_BAAAFO010000002.1"/>
</dbReference>
<comment type="caution">
    <text evidence="1">The sequence shown here is derived from an EMBL/GenBank/DDBJ whole genome shotgun (WGS) entry which is preliminary data.</text>
</comment>
<accession>A0ABP3E516</accession>
<gene>
    <name evidence="1" type="ORF">GCM10009126_14710</name>
</gene>
<evidence type="ECO:0008006" key="3">
    <source>
        <dbReference type="Google" id="ProtNLM"/>
    </source>
</evidence>
<reference evidence="2" key="1">
    <citation type="journal article" date="2019" name="Int. J. Syst. Evol. Microbiol.">
        <title>The Global Catalogue of Microorganisms (GCM) 10K type strain sequencing project: providing services to taxonomists for standard genome sequencing and annotation.</title>
        <authorList>
            <consortium name="The Broad Institute Genomics Platform"/>
            <consortium name="The Broad Institute Genome Sequencing Center for Infectious Disease"/>
            <person name="Wu L."/>
            <person name="Ma J."/>
        </authorList>
    </citation>
    <scope>NUCLEOTIDE SEQUENCE [LARGE SCALE GENOMIC DNA]</scope>
    <source>
        <strain evidence="2">JCM 16242</strain>
    </source>
</reference>
<dbReference type="InterPro" id="IPR021649">
    <property type="entry name" value="DUF3247"/>
</dbReference>
<keyword evidence="2" id="KW-1185">Reference proteome</keyword>
<dbReference type="EMBL" id="BAAAFO010000002">
    <property type="protein sequence ID" value="GAA0250318.1"/>
    <property type="molecule type" value="Genomic_DNA"/>
</dbReference>
<evidence type="ECO:0000313" key="1">
    <source>
        <dbReference type="EMBL" id="GAA0250318.1"/>
    </source>
</evidence>
<proteinExistence type="predicted"/>
<name>A0ABP3E516_9GAMM</name>
<evidence type="ECO:0000313" key="2">
    <source>
        <dbReference type="Proteomes" id="UP001500657"/>
    </source>
</evidence>
<dbReference type="Proteomes" id="UP001500657">
    <property type="component" value="Unassembled WGS sequence"/>
</dbReference>
<dbReference type="Pfam" id="PF11607">
    <property type="entry name" value="DUF3247"/>
    <property type="match status" value="1"/>
</dbReference>
<sequence>MSRQAAHVYTDPQDIQRFDALVEALPNGARVRLHLVDGQPCEGVVCARPTVQMFYDGTGKEGVNGVVELEHLNLSDWRRRVWFDQIASVEPLDTDAPLRA</sequence>
<dbReference type="Gene3D" id="2.30.30.720">
    <property type="entry name" value="Protein of unknown function (DUF3247)"/>
    <property type="match status" value="1"/>
</dbReference>
<protein>
    <recommendedName>
        <fullName evidence="3">DUF3247 domain-containing protein</fullName>
    </recommendedName>
</protein>